<keyword evidence="2" id="KW-1185">Reference proteome</keyword>
<evidence type="ECO:0000313" key="1">
    <source>
        <dbReference type="EMBL" id="GIH83719.1"/>
    </source>
</evidence>
<dbReference type="Pfam" id="PF07388">
    <property type="entry name" value="A-2_8-polyST"/>
    <property type="match status" value="1"/>
</dbReference>
<gene>
    <name evidence="1" type="ORF">Pro02_21270</name>
</gene>
<dbReference type="InterPro" id="IPR010866">
    <property type="entry name" value="A-2_8-polyST"/>
</dbReference>
<dbReference type="EMBL" id="BOOI01000017">
    <property type="protein sequence ID" value="GIH83719.1"/>
    <property type="molecule type" value="Genomic_DNA"/>
</dbReference>
<comment type="caution">
    <text evidence="1">The sequence shown here is derived from an EMBL/GenBank/DDBJ whole genome shotgun (WGS) entry which is preliminary data.</text>
</comment>
<dbReference type="RefSeq" id="WP_189241546.1">
    <property type="nucleotide sequence ID" value="NZ_BMQP01000002.1"/>
</dbReference>
<dbReference type="AlphaFoldDB" id="A0A8J3WBB0"/>
<dbReference type="Proteomes" id="UP000655044">
    <property type="component" value="Unassembled WGS sequence"/>
</dbReference>
<organism evidence="1 2">
    <name type="scientific">Planobispora rosea</name>
    <dbReference type="NCBI Taxonomy" id="35762"/>
    <lineage>
        <taxon>Bacteria</taxon>
        <taxon>Bacillati</taxon>
        <taxon>Actinomycetota</taxon>
        <taxon>Actinomycetes</taxon>
        <taxon>Streptosporangiales</taxon>
        <taxon>Streptosporangiaceae</taxon>
        <taxon>Planobispora</taxon>
    </lineage>
</organism>
<protein>
    <submittedName>
        <fullName evidence="1">Uncharacterized protein</fullName>
    </submittedName>
</protein>
<evidence type="ECO:0000313" key="2">
    <source>
        <dbReference type="Proteomes" id="UP000655044"/>
    </source>
</evidence>
<reference evidence="1" key="1">
    <citation type="submission" date="2021-01" db="EMBL/GenBank/DDBJ databases">
        <title>Whole genome shotgun sequence of Planobispora rosea NBRC 15558.</title>
        <authorList>
            <person name="Komaki H."/>
            <person name="Tamura T."/>
        </authorList>
    </citation>
    <scope>NUCLEOTIDE SEQUENCE</scope>
    <source>
        <strain evidence="1">NBRC 15558</strain>
    </source>
</reference>
<accession>A0A8J3WBB0</accession>
<sequence>MTQLFYASTLFGAMTLAAALDEGVFGAHEDRRILLVSTNAAIPEITPSLDRAPGFAALRPRFDEVWSWNEIVAPLHPSDWKARVVEVPMIGRLLRSHLSLDDGPDELIVESVAVPPARTIAGLIRDCPITVYSDGLMSYGPTRDPLPTEIAGRITRLLHLDLVPGLSPLLLSEYGVPARIIGDEAFLRVLTEVSAASQTGAAGNGASANGTSESSAPESGRAMILGQYLSALDIVTPEEETALHADMLRGLAARGFGSVLFKPHPAAGRRHARELRATAAELGVRLDVADGTVPAESSFAALRPELVVGCFSTALVTARRHFGLPAATVGGELVLERLAPYENSNRIPVTITDALLPRLGTDGSLEEPPEADLPGLVHAVGYCMQSDAYPDLRGTAEDYLSAHGPARYFKRQRLSALDLLPPTPPSLAAAVPGTLGRLRRRLSRALS</sequence>
<name>A0A8J3WBB0_PLARO</name>
<proteinExistence type="predicted"/>